<name>A0A243RCK6_9ACTN</name>
<dbReference type="Proteomes" id="UP000194761">
    <property type="component" value="Unassembled WGS sequence"/>
</dbReference>
<evidence type="ECO:0000256" key="2">
    <source>
        <dbReference type="ARBA" id="ARBA00023125"/>
    </source>
</evidence>
<dbReference type="InterPro" id="IPR010982">
    <property type="entry name" value="Lambda_DNA-bd_dom_sf"/>
</dbReference>
<reference evidence="5 6" key="1">
    <citation type="submission" date="2017-05" db="EMBL/GenBank/DDBJ databases">
        <title>Biotechnological potential of actinobacteria isolated from South African environments.</title>
        <authorList>
            <person name="Le Roes-Hill M."/>
            <person name="Prins A."/>
            <person name="Durrell K.A."/>
        </authorList>
    </citation>
    <scope>NUCLEOTIDE SEQUENCE [LARGE SCALE GENOMIC DNA]</scope>
    <source>
        <strain evidence="5">M26</strain>
    </source>
</reference>
<evidence type="ECO:0000313" key="5">
    <source>
        <dbReference type="EMBL" id="OUC92405.1"/>
    </source>
</evidence>
<keyword evidence="3" id="KW-0804">Transcription</keyword>
<dbReference type="SUPFAM" id="SSF53822">
    <property type="entry name" value="Periplasmic binding protein-like I"/>
    <property type="match status" value="1"/>
</dbReference>
<dbReference type="PROSITE" id="PS50932">
    <property type="entry name" value="HTH_LACI_2"/>
    <property type="match status" value="1"/>
</dbReference>
<sequence length="390" mass="41509">MITPLPARVATPGGAGDSVRRRRAASAFPASRLCRKLCAITCKSCRMLAFMTRRLAEVAKKVGMSEATVSRVLNGRPGVSEATRKAVLTALDVLGYERPTRLRGNRARLVGLVLPELQNPIFPAFAEVVGGALAQQSFTSVLCTRTVGGVSESDYVDLLLSQHVSGVVFAGGMYAQRDASHEHYGRILERRLPAVLVNAAVEHLGFSQVSCDDVAAARMAAGHLRALGHERIGMILGPPDHMPSRRRMDAFAAYAGAHGLEFAEDSVEHTMFSLEGGHAAAARLLRRGFTGFVCGGDLLALGTVRAARRAGLLVPRDVSVIGYDDSALMNCTEPPLTTVRQPIEAMGRAAVDLLTAQIDAVAVPGDELLFEPELVVRASTAPASRRAVPV</sequence>
<dbReference type="SUPFAM" id="SSF47413">
    <property type="entry name" value="lambda repressor-like DNA-binding domains"/>
    <property type="match status" value="1"/>
</dbReference>
<dbReference type="Gene3D" id="3.40.50.2300">
    <property type="match status" value="2"/>
</dbReference>
<feature type="domain" description="HTH lacI-type" evidence="4">
    <location>
        <begin position="53"/>
        <end position="107"/>
    </location>
</feature>
<proteinExistence type="predicted"/>
<dbReference type="AlphaFoldDB" id="A0A243RCK6"/>
<comment type="caution">
    <text evidence="5">The sequence shown here is derived from an EMBL/GenBank/DDBJ whole genome shotgun (WGS) entry which is preliminary data.</text>
</comment>
<dbReference type="CDD" id="cd01392">
    <property type="entry name" value="HTH_LacI"/>
    <property type="match status" value="1"/>
</dbReference>
<dbReference type="InterPro" id="IPR028082">
    <property type="entry name" value="Peripla_BP_I"/>
</dbReference>
<keyword evidence="6" id="KW-1185">Reference proteome</keyword>
<keyword evidence="2" id="KW-0238">DNA-binding</keyword>
<dbReference type="PANTHER" id="PTHR30146">
    <property type="entry name" value="LACI-RELATED TRANSCRIPTIONAL REPRESSOR"/>
    <property type="match status" value="1"/>
</dbReference>
<dbReference type="GO" id="GO:0000976">
    <property type="term" value="F:transcription cis-regulatory region binding"/>
    <property type="evidence" value="ECO:0007669"/>
    <property type="project" value="TreeGrafter"/>
</dbReference>
<dbReference type="InterPro" id="IPR000843">
    <property type="entry name" value="HTH_LacI"/>
</dbReference>
<evidence type="ECO:0000313" key="6">
    <source>
        <dbReference type="Proteomes" id="UP000194761"/>
    </source>
</evidence>
<evidence type="ECO:0000256" key="3">
    <source>
        <dbReference type="ARBA" id="ARBA00023163"/>
    </source>
</evidence>
<protein>
    <submittedName>
        <fullName evidence="5">LacI family transcriptional regulator</fullName>
    </submittedName>
</protein>
<evidence type="ECO:0000256" key="1">
    <source>
        <dbReference type="ARBA" id="ARBA00023015"/>
    </source>
</evidence>
<dbReference type="SMART" id="SM00354">
    <property type="entry name" value="HTH_LACI"/>
    <property type="match status" value="1"/>
</dbReference>
<dbReference type="GO" id="GO:0003700">
    <property type="term" value="F:DNA-binding transcription factor activity"/>
    <property type="evidence" value="ECO:0007669"/>
    <property type="project" value="TreeGrafter"/>
</dbReference>
<accession>A0A243RCK6</accession>
<dbReference type="PANTHER" id="PTHR30146:SF153">
    <property type="entry name" value="LACTOSE OPERON REPRESSOR"/>
    <property type="match status" value="1"/>
</dbReference>
<keyword evidence="1" id="KW-0805">Transcription regulation</keyword>
<dbReference type="InterPro" id="IPR046335">
    <property type="entry name" value="LacI/GalR-like_sensor"/>
</dbReference>
<dbReference type="EMBL" id="NGFP01000175">
    <property type="protein sequence ID" value="OUC92405.1"/>
    <property type="molecule type" value="Genomic_DNA"/>
</dbReference>
<evidence type="ECO:0000259" key="4">
    <source>
        <dbReference type="PROSITE" id="PS50932"/>
    </source>
</evidence>
<dbReference type="Gene3D" id="1.10.260.40">
    <property type="entry name" value="lambda repressor-like DNA-binding domains"/>
    <property type="match status" value="1"/>
</dbReference>
<organism evidence="5 6">
    <name type="scientific">Streptosporangium minutum</name>
    <dbReference type="NCBI Taxonomy" id="569862"/>
    <lineage>
        <taxon>Bacteria</taxon>
        <taxon>Bacillati</taxon>
        <taxon>Actinomycetota</taxon>
        <taxon>Actinomycetes</taxon>
        <taxon>Streptosporangiales</taxon>
        <taxon>Streptosporangiaceae</taxon>
        <taxon>Streptosporangium</taxon>
    </lineage>
</organism>
<dbReference type="CDD" id="cd06292">
    <property type="entry name" value="PBP1_AglR_RafR-like"/>
    <property type="match status" value="1"/>
</dbReference>
<gene>
    <name evidence="5" type="ORF">CA984_30210</name>
</gene>
<dbReference type="Pfam" id="PF00356">
    <property type="entry name" value="LacI"/>
    <property type="match status" value="1"/>
</dbReference>
<dbReference type="Pfam" id="PF13377">
    <property type="entry name" value="Peripla_BP_3"/>
    <property type="match status" value="1"/>
</dbReference>